<dbReference type="Proteomes" id="UP001163046">
    <property type="component" value="Unassembled WGS sequence"/>
</dbReference>
<feature type="compositionally biased region" description="Polar residues" evidence="1">
    <location>
        <begin position="30"/>
        <end position="41"/>
    </location>
</feature>
<proteinExistence type="predicted"/>
<evidence type="ECO:0000256" key="1">
    <source>
        <dbReference type="SAM" id="MobiDB-lite"/>
    </source>
</evidence>
<feature type="region of interest" description="Disordered" evidence="1">
    <location>
        <begin position="29"/>
        <end position="98"/>
    </location>
</feature>
<feature type="compositionally biased region" description="Low complexity" evidence="1">
    <location>
        <begin position="43"/>
        <end position="66"/>
    </location>
</feature>
<protein>
    <submittedName>
        <fullName evidence="2">Uncharacterized protein</fullName>
    </submittedName>
</protein>
<comment type="caution">
    <text evidence="2">The sequence shown here is derived from an EMBL/GenBank/DDBJ whole genome shotgun (WGS) entry which is preliminary data.</text>
</comment>
<gene>
    <name evidence="2" type="ORF">OS493_029258</name>
</gene>
<sequence>MVLMLACSVLPPTLDRIRHRLTEIKRGNRSTEMSFFSQSRKLPSAPTSREASPRSSPRASPAITSRKSPRDSSQIPVKKNNPGSPATKPKPAPFLRSRSREFMDAVKKFEGGKLPEKLLKTVDEERKAVDDHLSQCENDLKEIREFVARTQEDFQRIRGQTKKLKSGLSELHVLNRSALARS</sequence>
<reference evidence="2" key="1">
    <citation type="submission" date="2023-01" db="EMBL/GenBank/DDBJ databases">
        <title>Genome assembly of the deep-sea coral Lophelia pertusa.</title>
        <authorList>
            <person name="Herrera S."/>
            <person name="Cordes E."/>
        </authorList>
    </citation>
    <scope>NUCLEOTIDE SEQUENCE</scope>
    <source>
        <strain evidence="2">USNM1676648</strain>
        <tissue evidence="2">Polyp</tissue>
    </source>
</reference>
<dbReference type="OrthoDB" id="5973760at2759"/>
<evidence type="ECO:0000313" key="2">
    <source>
        <dbReference type="EMBL" id="KAJ7383293.1"/>
    </source>
</evidence>
<organism evidence="2 3">
    <name type="scientific">Desmophyllum pertusum</name>
    <dbReference type="NCBI Taxonomy" id="174260"/>
    <lineage>
        <taxon>Eukaryota</taxon>
        <taxon>Metazoa</taxon>
        <taxon>Cnidaria</taxon>
        <taxon>Anthozoa</taxon>
        <taxon>Hexacorallia</taxon>
        <taxon>Scleractinia</taxon>
        <taxon>Caryophylliina</taxon>
        <taxon>Caryophylliidae</taxon>
        <taxon>Desmophyllum</taxon>
    </lineage>
</organism>
<keyword evidence="3" id="KW-1185">Reference proteome</keyword>
<dbReference type="EMBL" id="MU825902">
    <property type="protein sequence ID" value="KAJ7383293.1"/>
    <property type="molecule type" value="Genomic_DNA"/>
</dbReference>
<accession>A0A9X0D2G6</accession>
<evidence type="ECO:0000313" key="3">
    <source>
        <dbReference type="Proteomes" id="UP001163046"/>
    </source>
</evidence>
<dbReference type="AlphaFoldDB" id="A0A9X0D2G6"/>
<name>A0A9X0D2G6_9CNID</name>